<evidence type="ECO:0000259" key="6">
    <source>
        <dbReference type="Pfam" id="PF07291"/>
    </source>
</evidence>
<evidence type="ECO:0000256" key="5">
    <source>
        <dbReference type="SAM" id="Phobius"/>
    </source>
</evidence>
<dbReference type="AlphaFoldDB" id="A0A6M1T202"/>
<dbReference type="RefSeq" id="WP_165271317.1">
    <property type="nucleotide sequence ID" value="NZ_JAALLS010000033.1"/>
</dbReference>
<evidence type="ECO:0000256" key="2">
    <source>
        <dbReference type="ARBA" id="ARBA00022692"/>
    </source>
</evidence>
<dbReference type="Pfam" id="PF07291">
    <property type="entry name" value="MauE"/>
    <property type="match status" value="1"/>
</dbReference>
<sequence>MKLEAVYNIDTDKICYLLRKGIGGLFILSASIKVLAADYMIDLIFTLMPTGWIGWMSEGLLLTGLLVLITVEILLGILLLRGIWLAMVLSATILFFTLMIFLNGYQWWSNASDCGCLGGWISISPEVTTVKTFVLLVMTVYLKFMNQGFGRFNNLSTNQ</sequence>
<name>A0A6M1T202_9BACT</name>
<organism evidence="7 8">
    <name type="scientific">Fodinibius halophilus</name>
    <dbReference type="NCBI Taxonomy" id="1736908"/>
    <lineage>
        <taxon>Bacteria</taxon>
        <taxon>Pseudomonadati</taxon>
        <taxon>Balneolota</taxon>
        <taxon>Balneolia</taxon>
        <taxon>Balneolales</taxon>
        <taxon>Balneolaceae</taxon>
        <taxon>Fodinibius</taxon>
    </lineage>
</organism>
<dbReference type="EMBL" id="JAALLS010000033">
    <property type="protein sequence ID" value="NGP90088.1"/>
    <property type="molecule type" value="Genomic_DNA"/>
</dbReference>
<accession>A0A6M1T202</accession>
<feature type="transmembrane region" description="Helical" evidence="5">
    <location>
        <begin position="61"/>
        <end position="80"/>
    </location>
</feature>
<feature type="transmembrane region" description="Helical" evidence="5">
    <location>
        <begin position="21"/>
        <end position="41"/>
    </location>
</feature>
<proteinExistence type="predicted"/>
<keyword evidence="3 5" id="KW-1133">Transmembrane helix</keyword>
<dbReference type="InterPro" id="IPR009908">
    <property type="entry name" value="Methylamine_util_MauE"/>
</dbReference>
<feature type="transmembrane region" description="Helical" evidence="5">
    <location>
        <begin position="120"/>
        <end position="142"/>
    </location>
</feature>
<evidence type="ECO:0000256" key="3">
    <source>
        <dbReference type="ARBA" id="ARBA00022989"/>
    </source>
</evidence>
<dbReference type="GO" id="GO:0016020">
    <property type="term" value="C:membrane"/>
    <property type="evidence" value="ECO:0007669"/>
    <property type="project" value="UniProtKB-SubCell"/>
</dbReference>
<feature type="domain" description="Methylamine utilisation protein MauE" evidence="6">
    <location>
        <begin position="13"/>
        <end position="141"/>
    </location>
</feature>
<gene>
    <name evidence="7" type="ORF">G3569_17150</name>
</gene>
<evidence type="ECO:0000313" key="7">
    <source>
        <dbReference type="EMBL" id="NGP90088.1"/>
    </source>
</evidence>
<comment type="subcellular location">
    <subcellularLocation>
        <location evidence="1">Membrane</location>
        <topology evidence="1">Multi-pass membrane protein</topology>
    </subcellularLocation>
</comment>
<feature type="transmembrane region" description="Helical" evidence="5">
    <location>
        <begin position="87"/>
        <end position="108"/>
    </location>
</feature>
<comment type="caution">
    <text evidence="7">The sequence shown here is derived from an EMBL/GenBank/DDBJ whole genome shotgun (WGS) entry which is preliminary data.</text>
</comment>
<reference evidence="7 8" key="1">
    <citation type="submission" date="2020-02" db="EMBL/GenBank/DDBJ databases">
        <title>Aliifodinibius halophilus 2W32, complete genome.</title>
        <authorList>
            <person name="Li Y."/>
            <person name="Wu S."/>
        </authorList>
    </citation>
    <scope>NUCLEOTIDE SEQUENCE [LARGE SCALE GENOMIC DNA]</scope>
    <source>
        <strain evidence="7 8">2W32</strain>
    </source>
</reference>
<dbReference type="GO" id="GO:0030416">
    <property type="term" value="P:methylamine metabolic process"/>
    <property type="evidence" value="ECO:0007669"/>
    <property type="project" value="InterPro"/>
</dbReference>
<protein>
    <recommendedName>
        <fullName evidence="6">Methylamine utilisation protein MauE domain-containing protein</fullName>
    </recommendedName>
</protein>
<keyword evidence="4 5" id="KW-0472">Membrane</keyword>
<keyword evidence="8" id="KW-1185">Reference proteome</keyword>
<evidence type="ECO:0000313" key="8">
    <source>
        <dbReference type="Proteomes" id="UP000479132"/>
    </source>
</evidence>
<keyword evidence="2 5" id="KW-0812">Transmembrane</keyword>
<dbReference type="Proteomes" id="UP000479132">
    <property type="component" value="Unassembled WGS sequence"/>
</dbReference>
<evidence type="ECO:0000256" key="1">
    <source>
        <dbReference type="ARBA" id="ARBA00004141"/>
    </source>
</evidence>
<evidence type="ECO:0000256" key="4">
    <source>
        <dbReference type="ARBA" id="ARBA00023136"/>
    </source>
</evidence>